<dbReference type="Proteomes" id="UP000221895">
    <property type="component" value="Segment"/>
</dbReference>
<dbReference type="RefSeq" id="YP_009965019.1">
    <property type="nucleotide sequence ID" value="NC_051737.1"/>
</dbReference>
<name>A0A249XUX7_9CAUD</name>
<gene>
    <name evidence="1" type="primary">57</name>
    <name evidence="1" type="ORF">PBI_MAJEKE_57</name>
</gene>
<dbReference type="PROSITE" id="PS50194">
    <property type="entry name" value="FILAMIN_REPEAT"/>
    <property type="match status" value="1"/>
</dbReference>
<dbReference type="KEGG" id="vg:60336764"/>
<keyword evidence="2" id="KW-1185">Reference proteome</keyword>
<dbReference type="GeneID" id="60336764"/>
<dbReference type="InterPro" id="IPR017868">
    <property type="entry name" value="Filamin/ABP280_repeat-like"/>
</dbReference>
<protein>
    <submittedName>
        <fullName evidence="1">Uncharacterized protein</fullName>
    </submittedName>
</protein>
<evidence type="ECO:0000313" key="1">
    <source>
        <dbReference type="EMBL" id="ASZ75316.1"/>
    </source>
</evidence>
<accession>A0A249XUX7</accession>
<sequence length="68" mass="7435">MINAPAARDLTPGTRVRVIGSKGQTGTFVRYFAPLPSGKRHVEVAWDDRSLYSHPLEVQIEAIASDNA</sequence>
<evidence type="ECO:0000313" key="2">
    <source>
        <dbReference type="Proteomes" id="UP000221895"/>
    </source>
</evidence>
<reference evidence="1 2" key="1">
    <citation type="submission" date="2017-07" db="EMBL/GenBank/DDBJ databases">
        <authorList>
            <person name="Hlophe Z."/>
            <person name="Ntuli M.Z."/>
            <person name="Moopanar K."/>
            <person name="Mzimela N.C."/>
            <person name="Maloney S.E.K."/>
            <person name="Ndwandwe T."/>
            <person name="Van P.C."/>
            <person name="Maharaj S."/>
            <person name="Gounden S."/>
            <person name="Munsamy V."/>
            <person name="Guerrero Bustamante C.A."/>
            <person name="Pope W.H."/>
            <person name="Russell D.A."/>
            <person name="Garlena R.A."/>
            <person name="Larsen M.H."/>
            <person name="Jacobs-Sera D."/>
            <person name="Hatfull G.F."/>
        </authorList>
    </citation>
    <scope>NUCLEOTIDE SEQUENCE [LARGE SCALE GENOMIC DNA]</scope>
</reference>
<organism evidence="1 2">
    <name type="scientific">Mycobacterium phage Majeke</name>
    <dbReference type="NCBI Taxonomy" id="2024296"/>
    <lineage>
        <taxon>Viruses</taxon>
        <taxon>Duplodnaviria</taxon>
        <taxon>Heunggongvirae</taxon>
        <taxon>Uroviricota</taxon>
        <taxon>Caudoviricetes</taxon>
        <taxon>Pclasvirinae</taxon>
        <taxon>Fishburnevirus</taxon>
        <taxon>Fishburnevirus majeke</taxon>
    </lineage>
</organism>
<proteinExistence type="predicted"/>
<dbReference type="EMBL" id="MF472894">
    <property type="protein sequence ID" value="ASZ75316.1"/>
    <property type="molecule type" value="Genomic_DNA"/>
</dbReference>